<accession>A0ABT5RS42</accession>
<dbReference type="SUPFAM" id="SSF53822">
    <property type="entry name" value="Periplasmic binding protein-like I"/>
    <property type="match status" value="1"/>
</dbReference>
<keyword evidence="7" id="KW-1185">Reference proteome</keyword>
<keyword evidence="2" id="KW-0813">Transport</keyword>
<sequence>MDGLHSHLTSLPVVRGVRQRIRALGAALLFAVLVCSVYAAEKEIVVAQVAPFSGPVSFYARETQLGAAAYFSAVNAKGGVRGAKIRFVTRDDGLDPTKTVALFREVAGGEAPVYSPCSIDHPSCARRDSSITLSGQ</sequence>
<evidence type="ECO:0000313" key="6">
    <source>
        <dbReference type="EMBL" id="MDD2176499.1"/>
    </source>
</evidence>
<keyword evidence="3" id="KW-0732">Signal</keyword>
<dbReference type="PANTHER" id="PTHR47235">
    <property type="entry name" value="BLR6548 PROTEIN"/>
    <property type="match status" value="1"/>
</dbReference>
<dbReference type="Gene3D" id="3.40.50.2300">
    <property type="match status" value="1"/>
</dbReference>
<comment type="caution">
    <text evidence="6">The sequence shown here is derived from an EMBL/GenBank/DDBJ whole genome shotgun (WGS) entry which is preliminary data.</text>
</comment>
<evidence type="ECO:0000259" key="5">
    <source>
        <dbReference type="Pfam" id="PF13458"/>
    </source>
</evidence>
<evidence type="ECO:0000256" key="3">
    <source>
        <dbReference type="ARBA" id="ARBA00022729"/>
    </source>
</evidence>
<evidence type="ECO:0000256" key="1">
    <source>
        <dbReference type="ARBA" id="ARBA00010062"/>
    </source>
</evidence>
<dbReference type="EMBL" id="JAPCKI010000002">
    <property type="protein sequence ID" value="MDD2176499.1"/>
    <property type="molecule type" value="Genomic_DNA"/>
</dbReference>
<dbReference type="PANTHER" id="PTHR47235:SF1">
    <property type="entry name" value="BLR6548 PROTEIN"/>
    <property type="match status" value="1"/>
</dbReference>
<dbReference type="RefSeq" id="WP_270174410.1">
    <property type="nucleotide sequence ID" value="NZ_JAPCKI010000002.1"/>
</dbReference>
<dbReference type="InterPro" id="IPR028082">
    <property type="entry name" value="Peripla_BP_I"/>
</dbReference>
<dbReference type="Proteomes" id="UP001148932">
    <property type="component" value="Unassembled WGS sequence"/>
</dbReference>
<dbReference type="InterPro" id="IPR000709">
    <property type="entry name" value="Leu_Ile_Val-bd"/>
</dbReference>
<comment type="similarity">
    <text evidence="1">Belongs to the leucine-binding protein family.</text>
</comment>
<gene>
    <name evidence="6" type="ORF">OIN59_03575</name>
</gene>
<dbReference type="PRINTS" id="PR00337">
    <property type="entry name" value="LEUILEVALBP"/>
</dbReference>
<evidence type="ECO:0000313" key="7">
    <source>
        <dbReference type="Proteomes" id="UP001148932"/>
    </source>
</evidence>
<evidence type="ECO:0000256" key="2">
    <source>
        <dbReference type="ARBA" id="ARBA00022448"/>
    </source>
</evidence>
<evidence type="ECO:0000256" key="4">
    <source>
        <dbReference type="ARBA" id="ARBA00022970"/>
    </source>
</evidence>
<reference evidence="6" key="1">
    <citation type="submission" date="2022-10" db="EMBL/GenBank/DDBJ databases">
        <title>Description of microaerobic benzene degrading bacteria.</title>
        <authorList>
            <person name="Bedics A."/>
            <person name="Tancsics A."/>
            <person name="Banerjee S."/>
        </authorList>
    </citation>
    <scope>NUCLEOTIDE SEQUENCE</scope>
    <source>
        <strain evidence="6">D2M1</strain>
    </source>
</reference>
<feature type="domain" description="Leucine-binding protein" evidence="5">
    <location>
        <begin position="44"/>
        <end position="106"/>
    </location>
</feature>
<dbReference type="InterPro" id="IPR028081">
    <property type="entry name" value="Leu-bd"/>
</dbReference>
<dbReference type="Pfam" id="PF13458">
    <property type="entry name" value="Peripla_BP_6"/>
    <property type="match status" value="1"/>
</dbReference>
<protein>
    <submittedName>
        <fullName evidence="6">ABC transporter substrate-binding protein</fullName>
    </submittedName>
</protein>
<organism evidence="6 7">
    <name type="scientific">Acidovorax benzenivorans</name>
    <dbReference type="NCBI Taxonomy" id="2987520"/>
    <lineage>
        <taxon>Bacteria</taxon>
        <taxon>Pseudomonadati</taxon>
        <taxon>Pseudomonadota</taxon>
        <taxon>Betaproteobacteria</taxon>
        <taxon>Burkholderiales</taxon>
        <taxon>Comamonadaceae</taxon>
        <taxon>Acidovorax</taxon>
    </lineage>
</organism>
<name>A0ABT5RS42_9BURK</name>
<keyword evidence="4" id="KW-0029">Amino-acid transport</keyword>
<proteinExistence type="inferred from homology"/>